<dbReference type="RefSeq" id="WP_378419412.1">
    <property type="nucleotide sequence ID" value="NZ_JBHSFO010000012.1"/>
</dbReference>
<name>A0ABV9FYN3_9NOCA</name>
<dbReference type="Pfam" id="PF03713">
    <property type="entry name" value="DUF305"/>
    <property type="match status" value="1"/>
</dbReference>
<feature type="chain" id="PRO_5047264329" evidence="2">
    <location>
        <begin position="28"/>
        <end position="220"/>
    </location>
</feature>
<evidence type="ECO:0000313" key="4">
    <source>
        <dbReference type="EMBL" id="MFC4605686.1"/>
    </source>
</evidence>
<feature type="domain" description="DUF305" evidence="3">
    <location>
        <begin position="62"/>
        <end position="218"/>
    </location>
</feature>
<proteinExistence type="predicted"/>
<dbReference type="PANTHER" id="PTHR36933:SF1">
    <property type="entry name" value="SLL0788 PROTEIN"/>
    <property type="match status" value="1"/>
</dbReference>
<dbReference type="EMBL" id="JBHSFO010000012">
    <property type="protein sequence ID" value="MFC4605686.1"/>
    <property type="molecule type" value="Genomic_DNA"/>
</dbReference>
<dbReference type="PANTHER" id="PTHR36933">
    <property type="entry name" value="SLL0788 PROTEIN"/>
    <property type="match status" value="1"/>
</dbReference>
<dbReference type="PROSITE" id="PS51257">
    <property type="entry name" value="PROKAR_LIPOPROTEIN"/>
    <property type="match status" value="1"/>
</dbReference>
<organism evidence="4 5">
    <name type="scientific">Rhodococcus kronopolitis</name>
    <dbReference type="NCBI Taxonomy" id="1460226"/>
    <lineage>
        <taxon>Bacteria</taxon>
        <taxon>Bacillati</taxon>
        <taxon>Actinomycetota</taxon>
        <taxon>Actinomycetes</taxon>
        <taxon>Mycobacteriales</taxon>
        <taxon>Nocardiaceae</taxon>
        <taxon>Rhodococcus</taxon>
    </lineage>
</organism>
<gene>
    <name evidence="4" type="ORF">ACFO6S_18450</name>
</gene>
<keyword evidence="5" id="KW-1185">Reference proteome</keyword>
<accession>A0ABV9FYN3</accession>
<feature type="signal peptide" evidence="2">
    <location>
        <begin position="1"/>
        <end position="27"/>
    </location>
</feature>
<keyword evidence="2" id="KW-0732">Signal</keyword>
<comment type="caution">
    <text evidence="4">The sequence shown here is derived from an EMBL/GenBank/DDBJ whole genome shotgun (WGS) entry which is preliminary data.</text>
</comment>
<evidence type="ECO:0000256" key="2">
    <source>
        <dbReference type="SAM" id="SignalP"/>
    </source>
</evidence>
<evidence type="ECO:0000256" key="1">
    <source>
        <dbReference type="SAM" id="MobiDB-lite"/>
    </source>
</evidence>
<evidence type="ECO:0000259" key="3">
    <source>
        <dbReference type="Pfam" id="PF03713"/>
    </source>
</evidence>
<protein>
    <submittedName>
        <fullName evidence="4">DUF305 domain-containing protein</fullName>
    </submittedName>
</protein>
<evidence type="ECO:0000313" key="5">
    <source>
        <dbReference type="Proteomes" id="UP001595914"/>
    </source>
</evidence>
<dbReference type="Proteomes" id="UP001595914">
    <property type="component" value="Unassembled WGS sequence"/>
</dbReference>
<reference evidence="5" key="1">
    <citation type="journal article" date="2019" name="Int. J. Syst. Evol. Microbiol.">
        <title>The Global Catalogue of Microorganisms (GCM) 10K type strain sequencing project: providing services to taxonomists for standard genome sequencing and annotation.</title>
        <authorList>
            <consortium name="The Broad Institute Genomics Platform"/>
            <consortium name="The Broad Institute Genome Sequencing Center for Infectious Disease"/>
            <person name="Wu L."/>
            <person name="Ma J."/>
        </authorList>
    </citation>
    <scope>NUCLEOTIDE SEQUENCE [LARGE SCALE GENOMIC DNA]</scope>
    <source>
        <strain evidence="5">CCUG 54520</strain>
    </source>
</reference>
<dbReference type="InterPro" id="IPR012347">
    <property type="entry name" value="Ferritin-like"/>
</dbReference>
<feature type="region of interest" description="Disordered" evidence="1">
    <location>
        <begin position="28"/>
        <end position="56"/>
    </location>
</feature>
<dbReference type="InterPro" id="IPR005183">
    <property type="entry name" value="DUF305_CopM-like"/>
</dbReference>
<sequence length="220" mass="23045">MNTRTKTATMIAAAAAAVALLAGCANDGTGPEHTTEHQPAATSTAASASTPADSASAHNAADVMWVQMMIPHHQQAVEMAEMVPDRSTNPELVALAAQIEAAQGPEIEQMTGWLKDWNAAATDSAMPGMDHSMPGTDSAMPGMDHGGMMTAEQMTQLDESTGAAFDQAWLEMMIEHHVGAVDSSQEILTDGQSAQVKELAQSIIDGQQAEITQMKAMLGQ</sequence>
<feature type="compositionally biased region" description="Low complexity" evidence="1">
    <location>
        <begin position="39"/>
        <end position="56"/>
    </location>
</feature>
<dbReference type="Gene3D" id="1.20.1260.10">
    <property type="match status" value="1"/>
</dbReference>